<name>A0A5B7FK33_PORTR</name>
<organism evidence="1 2">
    <name type="scientific">Portunus trituberculatus</name>
    <name type="common">Swimming crab</name>
    <name type="synonym">Neptunus trituberculatus</name>
    <dbReference type="NCBI Taxonomy" id="210409"/>
    <lineage>
        <taxon>Eukaryota</taxon>
        <taxon>Metazoa</taxon>
        <taxon>Ecdysozoa</taxon>
        <taxon>Arthropoda</taxon>
        <taxon>Crustacea</taxon>
        <taxon>Multicrustacea</taxon>
        <taxon>Malacostraca</taxon>
        <taxon>Eumalacostraca</taxon>
        <taxon>Eucarida</taxon>
        <taxon>Decapoda</taxon>
        <taxon>Pleocyemata</taxon>
        <taxon>Brachyura</taxon>
        <taxon>Eubrachyura</taxon>
        <taxon>Portunoidea</taxon>
        <taxon>Portunidae</taxon>
        <taxon>Portuninae</taxon>
        <taxon>Portunus</taxon>
    </lineage>
</organism>
<evidence type="ECO:0000313" key="1">
    <source>
        <dbReference type="EMBL" id="MPC47711.1"/>
    </source>
</evidence>
<gene>
    <name evidence="1" type="ORF">E2C01_041465</name>
</gene>
<sequence length="97" mass="10200">MSWRVAAPCVNKETGAARGHPRKASRMKITPERRGHLTYRRLHLTLLACLPLYVKTYGPSGLYGHASPTLLACAAVPLEGCGCGDQGATAPLADGAA</sequence>
<dbReference type="EMBL" id="VSRR010007884">
    <property type="protein sequence ID" value="MPC47711.1"/>
    <property type="molecule type" value="Genomic_DNA"/>
</dbReference>
<reference evidence="1 2" key="1">
    <citation type="submission" date="2019-05" db="EMBL/GenBank/DDBJ databases">
        <title>Another draft genome of Portunus trituberculatus and its Hox gene families provides insights of decapod evolution.</title>
        <authorList>
            <person name="Jeong J.-H."/>
            <person name="Song I."/>
            <person name="Kim S."/>
            <person name="Choi T."/>
            <person name="Kim D."/>
            <person name="Ryu S."/>
            <person name="Kim W."/>
        </authorList>
    </citation>
    <scope>NUCLEOTIDE SEQUENCE [LARGE SCALE GENOMIC DNA]</scope>
    <source>
        <tissue evidence="1">Muscle</tissue>
    </source>
</reference>
<keyword evidence="2" id="KW-1185">Reference proteome</keyword>
<dbReference type="Proteomes" id="UP000324222">
    <property type="component" value="Unassembled WGS sequence"/>
</dbReference>
<comment type="caution">
    <text evidence="1">The sequence shown here is derived from an EMBL/GenBank/DDBJ whole genome shotgun (WGS) entry which is preliminary data.</text>
</comment>
<accession>A0A5B7FK33</accession>
<protein>
    <submittedName>
        <fullName evidence="1">Uncharacterized protein</fullName>
    </submittedName>
</protein>
<dbReference type="AlphaFoldDB" id="A0A5B7FK33"/>
<proteinExistence type="predicted"/>
<evidence type="ECO:0000313" key="2">
    <source>
        <dbReference type="Proteomes" id="UP000324222"/>
    </source>
</evidence>